<evidence type="ECO:0000313" key="3">
    <source>
        <dbReference type="Proteomes" id="UP000306236"/>
    </source>
</evidence>
<protein>
    <submittedName>
        <fullName evidence="2">Uncharacterized protein</fullName>
    </submittedName>
</protein>
<evidence type="ECO:0000313" key="2">
    <source>
        <dbReference type="EMBL" id="THJ30679.1"/>
    </source>
</evidence>
<organism evidence="2 3">
    <name type="scientific">Lampropedia aestuarii</name>
    <dbReference type="NCBI Taxonomy" id="2562762"/>
    <lineage>
        <taxon>Bacteria</taxon>
        <taxon>Pseudomonadati</taxon>
        <taxon>Pseudomonadota</taxon>
        <taxon>Betaproteobacteria</taxon>
        <taxon>Burkholderiales</taxon>
        <taxon>Comamonadaceae</taxon>
        <taxon>Lampropedia</taxon>
    </lineage>
</organism>
<accession>A0A4S5BFB0</accession>
<keyword evidence="3" id="KW-1185">Reference proteome</keyword>
<gene>
    <name evidence="2" type="ORF">E8K88_17520</name>
</gene>
<keyword evidence="1" id="KW-1133">Transmembrane helix</keyword>
<proteinExistence type="predicted"/>
<reference evidence="2 3" key="1">
    <citation type="submission" date="2019-04" db="EMBL/GenBank/DDBJ databases">
        <title>Lampropedia sp YIM MLB12 draf genome.</title>
        <authorList>
            <person name="Wang Y.-X."/>
        </authorList>
    </citation>
    <scope>NUCLEOTIDE SEQUENCE [LARGE SCALE GENOMIC DNA]</scope>
    <source>
        <strain evidence="2 3">YIM MLB12</strain>
    </source>
</reference>
<dbReference type="OrthoDB" id="581870at2"/>
<feature type="transmembrane region" description="Helical" evidence="1">
    <location>
        <begin position="52"/>
        <end position="75"/>
    </location>
</feature>
<sequence>MTVLLADAWAHCLAMLSPGPDRVRVAVVFLWDALIVLLLSQGALRRGCNRSVFYIDQFTGLILGAIGVKIVHGAVSHS</sequence>
<name>A0A4S5BFB0_9BURK</name>
<comment type="caution">
    <text evidence="2">The sequence shown here is derived from an EMBL/GenBank/DDBJ whole genome shotgun (WGS) entry which is preliminary data.</text>
</comment>
<dbReference type="Proteomes" id="UP000306236">
    <property type="component" value="Unassembled WGS sequence"/>
</dbReference>
<keyword evidence="1" id="KW-0472">Membrane</keyword>
<evidence type="ECO:0000256" key="1">
    <source>
        <dbReference type="SAM" id="Phobius"/>
    </source>
</evidence>
<feature type="transmembrane region" description="Helical" evidence="1">
    <location>
        <begin position="23"/>
        <end position="40"/>
    </location>
</feature>
<dbReference type="AlphaFoldDB" id="A0A4S5BFB0"/>
<dbReference type="RefSeq" id="WP_136407965.1">
    <property type="nucleotide sequence ID" value="NZ_JARXRQ010000011.1"/>
</dbReference>
<keyword evidence="1" id="KW-0812">Transmembrane</keyword>
<dbReference type="EMBL" id="SSWX01000039">
    <property type="protein sequence ID" value="THJ30679.1"/>
    <property type="molecule type" value="Genomic_DNA"/>
</dbReference>